<dbReference type="STRING" id="1121428.DESHY_20118"/>
<name>K8DZ44_9FIRM</name>
<proteinExistence type="predicted"/>
<accession>K8DZ44</accession>
<evidence type="ECO:0000313" key="2">
    <source>
        <dbReference type="Proteomes" id="UP000009315"/>
    </source>
</evidence>
<dbReference type="EMBL" id="CAOS01000009">
    <property type="protein sequence ID" value="CCO08249.1"/>
    <property type="molecule type" value="Genomic_DNA"/>
</dbReference>
<keyword evidence="2" id="KW-1185">Reference proteome</keyword>
<dbReference type="Proteomes" id="UP000009315">
    <property type="component" value="Unassembled WGS sequence"/>
</dbReference>
<protein>
    <submittedName>
        <fullName evidence="1">Uncharacterized protein</fullName>
    </submittedName>
</protein>
<sequence length="47" mass="5373">MPNYDVNKIRFLFPIFRLRAVNCDIKATNRSAICCISKLRVTGQATN</sequence>
<gene>
    <name evidence="1" type="ORF">DESHY_20118</name>
</gene>
<organism evidence="1 2">
    <name type="scientific">Desulforamulus hydrothermalis Lam5 = DSM 18033</name>
    <dbReference type="NCBI Taxonomy" id="1121428"/>
    <lineage>
        <taxon>Bacteria</taxon>
        <taxon>Bacillati</taxon>
        <taxon>Bacillota</taxon>
        <taxon>Clostridia</taxon>
        <taxon>Eubacteriales</taxon>
        <taxon>Peptococcaceae</taxon>
        <taxon>Desulforamulus</taxon>
    </lineage>
</organism>
<evidence type="ECO:0000313" key="1">
    <source>
        <dbReference type="EMBL" id="CCO08249.1"/>
    </source>
</evidence>
<reference evidence="1 2" key="1">
    <citation type="journal article" date="2013" name="Genome Announc.">
        <title>Genome Sequence of the Sulfate-Reducing Bacterium Desulfotomaculum hydrothermale Lam5(T).</title>
        <authorList>
            <person name="Amin O."/>
            <person name="Fardeau M.L."/>
            <person name="Valette O."/>
            <person name="Hirschler-Rea A."/>
            <person name="Barbe V."/>
            <person name="Medigue C."/>
            <person name="Vacherie B."/>
            <person name="Ollivier B."/>
            <person name="Bertin P.N."/>
            <person name="Dolla A."/>
        </authorList>
    </citation>
    <scope>NUCLEOTIDE SEQUENCE [LARGE SCALE GENOMIC DNA]</scope>
    <source>
        <strain evidence="2">Lam5 / DSM 18033</strain>
    </source>
</reference>
<comment type="caution">
    <text evidence="1">The sequence shown here is derived from an EMBL/GenBank/DDBJ whole genome shotgun (WGS) entry which is preliminary data.</text>
</comment>
<dbReference type="AlphaFoldDB" id="K8DZ44"/>